<dbReference type="AlphaFoldDB" id="G7I8B1"/>
<dbReference type="EMBL" id="CM001217">
    <property type="protein sequence ID" value="AES59143.1"/>
    <property type="molecule type" value="Genomic_DNA"/>
</dbReference>
<keyword evidence="3 6" id="KW-0378">Hydrolase</keyword>
<dbReference type="PaxDb" id="3880-AES59143"/>
<evidence type="ECO:0000259" key="7">
    <source>
        <dbReference type="Pfam" id="PF01435"/>
    </source>
</evidence>
<proteinExistence type="inferred from homology"/>
<dbReference type="Proteomes" id="UP000002051">
    <property type="component" value="Unassembled WGS sequence"/>
</dbReference>
<keyword evidence="10" id="KW-1185">Reference proteome</keyword>
<dbReference type="HOGENOM" id="CLU_947868_0_0_1"/>
<evidence type="ECO:0000256" key="4">
    <source>
        <dbReference type="ARBA" id="ARBA00022833"/>
    </source>
</evidence>
<organism evidence="8 10">
    <name type="scientific">Medicago truncatula</name>
    <name type="common">Barrel medic</name>
    <name type="synonym">Medicago tribuloides</name>
    <dbReference type="NCBI Taxonomy" id="3880"/>
    <lineage>
        <taxon>Eukaryota</taxon>
        <taxon>Viridiplantae</taxon>
        <taxon>Streptophyta</taxon>
        <taxon>Embryophyta</taxon>
        <taxon>Tracheophyta</taxon>
        <taxon>Spermatophyta</taxon>
        <taxon>Magnoliopsida</taxon>
        <taxon>eudicotyledons</taxon>
        <taxon>Gunneridae</taxon>
        <taxon>Pentapetalae</taxon>
        <taxon>rosids</taxon>
        <taxon>fabids</taxon>
        <taxon>Fabales</taxon>
        <taxon>Fabaceae</taxon>
        <taxon>Papilionoideae</taxon>
        <taxon>50 kb inversion clade</taxon>
        <taxon>NPAAA clade</taxon>
        <taxon>Hologalegina</taxon>
        <taxon>IRL clade</taxon>
        <taxon>Trifolieae</taxon>
        <taxon>Medicago</taxon>
    </lineage>
</organism>
<dbReference type="EnsemblPlants" id="AES59143">
    <property type="protein sequence ID" value="AES59143"/>
    <property type="gene ID" value="MTR_1g014390"/>
</dbReference>
<comment type="similarity">
    <text evidence="6">Belongs to the peptidase M48 family.</text>
</comment>
<dbReference type="eggNOG" id="KOG2661">
    <property type="taxonomic scope" value="Eukaryota"/>
</dbReference>
<accession>G7I8B1</accession>
<reference evidence="9" key="3">
    <citation type="submission" date="2015-04" db="UniProtKB">
        <authorList>
            <consortium name="EnsemblPlants"/>
        </authorList>
    </citation>
    <scope>IDENTIFICATION</scope>
    <source>
        <strain evidence="9">cv. Jemalong A17</strain>
    </source>
</reference>
<comment type="cofactor">
    <cofactor evidence="6">
        <name>Zn(2+)</name>
        <dbReference type="ChEBI" id="CHEBI:29105"/>
    </cofactor>
    <text evidence="6">Binds 1 zinc ion per subunit.</text>
</comment>
<evidence type="ECO:0000256" key="5">
    <source>
        <dbReference type="ARBA" id="ARBA00023049"/>
    </source>
</evidence>
<protein>
    <submittedName>
        <fullName evidence="8">M48 family peptidase</fullName>
    </submittedName>
</protein>
<name>G7I8B1_MEDTR</name>
<evidence type="ECO:0000256" key="6">
    <source>
        <dbReference type="RuleBase" id="RU003983"/>
    </source>
</evidence>
<evidence type="ECO:0000313" key="9">
    <source>
        <dbReference type="EnsemblPlants" id="AES59143"/>
    </source>
</evidence>
<keyword evidence="1 6" id="KW-0645">Protease</keyword>
<dbReference type="GO" id="GO:0051603">
    <property type="term" value="P:proteolysis involved in protein catabolic process"/>
    <property type="evidence" value="ECO:0000318"/>
    <property type="project" value="GO_Central"/>
</dbReference>
<dbReference type="GO" id="GO:0046872">
    <property type="term" value="F:metal ion binding"/>
    <property type="evidence" value="ECO:0007669"/>
    <property type="project" value="UniProtKB-KW"/>
</dbReference>
<keyword evidence="5 6" id="KW-0482">Metalloprotease</keyword>
<keyword evidence="2" id="KW-0479">Metal-binding</keyword>
<feature type="domain" description="Peptidase M48" evidence="7">
    <location>
        <begin position="156"/>
        <end position="201"/>
    </location>
</feature>
<dbReference type="OMA" id="SHESECT"/>
<evidence type="ECO:0000256" key="3">
    <source>
        <dbReference type="ARBA" id="ARBA00022801"/>
    </source>
</evidence>
<dbReference type="Pfam" id="PF01435">
    <property type="entry name" value="Peptidase_M48"/>
    <property type="match status" value="2"/>
</dbReference>
<gene>
    <name evidence="8" type="ordered locus">MTR_1g014390</name>
</gene>
<keyword evidence="4 6" id="KW-0862">Zinc</keyword>
<reference evidence="8 10" key="1">
    <citation type="journal article" date="2011" name="Nature">
        <title>The Medicago genome provides insight into the evolution of rhizobial symbioses.</title>
        <authorList>
            <person name="Young N.D."/>
            <person name="Debelle F."/>
            <person name="Oldroyd G.E."/>
            <person name="Geurts R."/>
            <person name="Cannon S.B."/>
            <person name="Udvardi M.K."/>
            <person name="Benedito V.A."/>
            <person name="Mayer K.F."/>
            <person name="Gouzy J."/>
            <person name="Schoof H."/>
            <person name="Van de Peer Y."/>
            <person name="Proost S."/>
            <person name="Cook D.R."/>
            <person name="Meyers B.C."/>
            <person name="Spannagl M."/>
            <person name="Cheung F."/>
            <person name="De Mita S."/>
            <person name="Krishnakumar V."/>
            <person name="Gundlach H."/>
            <person name="Zhou S."/>
            <person name="Mudge J."/>
            <person name="Bharti A.K."/>
            <person name="Murray J.D."/>
            <person name="Naoumkina M.A."/>
            <person name="Rosen B."/>
            <person name="Silverstein K.A."/>
            <person name="Tang H."/>
            <person name="Rombauts S."/>
            <person name="Zhao P.X."/>
            <person name="Zhou P."/>
            <person name="Barbe V."/>
            <person name="Bardou P."/>
            <person name="Bechner M."/>
            <person name="Bellec A."/>
            <person name="Berger A."/>
            <person name="Berges H."/>
            <person name="Bidwell S."/>
            <person name="Bisseling T."/>
            <person name="Choisne N."/>
            <person name="Couloux A."/>
            <person name="Denny R."/>
            <person name="Deshpande S."/>
            <person name="Dai X."/>
            <person name="Doyle J.J."/>
            <person name="Dudez A.M."/>
            <person name="Farmer A.D."/>
            <person name="Fouteau S."/>
            <person name="Franken C."/>
            <person name="Gibelin C."/>
            <person name="Gish J."/>
            <person name="Goldstein S."/>
            <person name="Gonzalez A.J."/>
            <person name="Green P.J."/>
            <person name="Hallab A."/>
            <person name="Hartog M."/>
            <person name="Hua A."/>
            <person name="Humphray S.J."/>
            <person name="Jeong D.H."/>
            <person name="Jing Y."/>
            <person name="Jocker A."/>
            <person name="Kenton S.M."/>
            <person name="Kim D.J."/>
            <person name="Klee K."/>
            <person name="Lai H."/>
            <person name="Lang C."/>
            <person name="Lin S."/>
            <person name="Macmil S.L."/>
            <person name="Magdelenat G."/>
            <person name="Matthews L."/>
            <person name="McCorrison J."/>
            <person name="Monaghan E.L."/>
            <person name="Mun J.H."/>
            <person name="Najar F.Z."/>
            <person name="Nicholson C."/>
            <person name="Noirot C."/>
            <person name="O'Bleness M."/>
            <person name="Paule C.R."/>
            <person name="Poulain J."/>
            <person name="Prion F."/>
            <person name="Qin B."/>
            <person name="Qu C."/>
            <person name="Retzel E.F."/>
            <person name="Riddle C."/>
            <person name="Sallet E."/>
            <person name="Samain S."/>
            <person name="Samson N."/>
            <person name="Sanders I."/>
            <person name="Saurat O."/>
            <person name="Scarpelli C."/>
            <person name="Schiex T."/>
            <person name="Segurens B."/>
            <person name="Severin A.J."/>
            <person name="Sherrier D.J."/>
            <person name="Shi R."/>
            <person name="Sims S."/>
            <person name="Singer S.R."/>
            <person name="Sinharoy S."/>
            <person name="Sterck L."/>
            <person name="Viollet A."/>
            <person name="Wang B.B."/>
            <person name="Wang K."/>
            <person name="Wang M."/>
            <person name="Wang X."/>
            <person name="Warfsmann J."/>
            <person name="Weissenbach J."/>
            <person name="White D.D."/>
            <person name="White J.D."/>
            <person name="Wiley G.B."/>
            <person name="Wincker P."/>
            <person name="Xing Y."/>
            <person name="Yang L."/>
            <person name="Yao Z."/>
            <person name="Ying F."/>
            <person name="Zhai J."/>
            <person name="Zhou L."/>
            <person name="Zuber A."/>
            <person name="Denarie J."/>
            <person name="Dixon R.A."/>
            <person name="May G.D."/>
            <person name="Schwartz D.C."/>
            <person name="Rogers J."/>
            <person name="Quetier F."/>
            <person name="Town C.D."/>
            <person name="Roe B.A."/>
        </authorList>
    </citation>
    <scope>NUCLEOTIDE SEQUENCE [LARGE SCALE GENOMIC DNA]</scope>
    <source>
        <strain evidence="8">A17</strain>
        <strain evidence="9 10">cv. Jemalong A17</strain>
    </source>
</reference>
<sequence length="294" mass="33602">MMMLLRKQHSLANSIATITALSSLTTLNPSTPRSGTTRNVEINNKFHNPFVIGGPKRFYSLFETVPYTKRTRFICLATTFERNVTKGFEEYKQRFEGRTMPPTHQESVRLTKILNNIIDALLRERNKMSHESECTISHLDGLNWEVLVVFLTNMSVGCFPNGKIVLSWDLIRHFPSDAEKATIIAHEVARVVARHFVEQVTKNLWFYAIHRMFEFEADYIGLLLMAAAGYDPRVAPKVYEELGKLSGHNNDFMFTGFLSTHSSGRQRAKALAQPKIMEEALILYNDARARSEVN</sequence>
<dbReference type="InterPro" id="IPR051156">
    <property type="entry name" value="Mito/Outer_Membr_Metalloprot"/>
</dbReference>
<evidence type="ECO:0000313" key="10">
    <source>
        <dbReference type="Proteomes" id="UP000002051"/>
    </source>
</evidence>
<dbReference type="InterPro" id="IPR001915">
    <property type="entry name" value="Peptidase_M48"/>
</dbReference>
<feature type="domain" description="Peptidase M48" evidence="7">
    <location>
        <begin position="207"/>
        <end position="273"/>
    </location>
</feature>
<evidence type="ECO:0000256" key="2">
    <source>
        <dbReference type="ARBA" id="ARBA00022723"/>
    </source>
</evidence>
<dbReference type="GO" id="GO:0004222">
    <property type="term" value="F:metalloendopeptidase activity"/>
    <property type="evidence" value="ECO:0000318"/>
    <property type="project" value="GO_Central"/>
</dbReference>
<evidence type="ECO:0000313" key="8">
    <source>
        <dbReference type="EMBL" id="AES59143.1"/>
    </source>
</evidence>
<reference evidence="8 10" key="2">
    <citation type="journal article" date="2014" name="BMC Genomics">
        <title>An improved genome release (version Mt4.0) for the model legume Medicago truncatula.</title>
        <authorList>
            <person name="Tang H."/>
            <person name="Krishnakumar V."/>
            <person name="Bidwell S."/>
            <person name="Rosen B."/>
            <person name="Chan A."/>
            <person name="Zhou S."/>
            <person name="Gentzbittel L."/>
            <person name="Childs K.L."/>
            <person name="Yandell M."/>
            <person name="Gundlach H."/>
            <person name="Mayer K.F."/>
            <person name="Schwartz D.C."/>
            <person name="Town C.D."/>
        </authorList>
    </citation>
    <scope>GENOME REANNOTATION</scope>
    <source>
        <strain evidence="9 10">cv. Jemalong A17</strain>
    </source>
</reference>
<evidence type="ECO:0000256" key="1">
    <source>
        <dbReference type="ARBA" id="ARBA00022670"/>
    </source>
</evidence>
<dbReference type="PANTHER" id="PTHR22726">
    <property type="entry name" value="METALLOENDOPEPTIDASE OMA1"/>
    <property type="match status" value="1"/>
</dbReference>
<dbReference type="PANTHER" id="PTHR22726:SF1">
    <property type="entry name" value="METALLOENDOPEPTIDASE OMA1, MITOCHONDRIAL"/>
    <property type="match status" value="1"/>
</dbReference>
<dbReference type="GO" id="GO:0016020">
    <property type="term" value="C:membrane"/>
    <property type="evidence" value="ECO:0000318"/>
    <property type="project" value="GO_Central"/>
</dbReference>